<organism evidence="2 3">
    <name type="scientific">Paenibacillus melissococcoides</name>
    <dbReference type="NCBI Taxonomy" id="2912268"/>
    <lineage>
        <taxon>Bacteria</taxon>
        <taxon>Bacillati</taxon>
        <taxon>Bacillota</taxon>
        <taxon>Bacilli</taxon>
        <taxon>Bacillales</taxon>
        <taxon>Paenibacillaceae</taxon>
        <taxon>Paenibacillus</taxon>
    </lineage>
</organism>
<reference evidence="2" key="1">
    <citation type="submission" date="2022-06" db="EMBL/GenBank/DDBJ databases">
        <authorList>
            <person name="Dietemann V."/>
            <person name="Ory F."/>
            <person name="Dainat B."/>
            <person name="Oberhansli S."/>
        </authorList>
    </citation>
    <scope>NUCLEOTIDE SEQUENCE</scope>
    <source>
        <strain evidence="2">Ena-SAMPLE-TAB-26-04-2022-14:26:32:270-5432</strain>
    </source>
</reference>
<proteinExistence type="predicted"/>
<accession>A0ABM9G3F6</accession>
<gene>
    <name evidence="2" type="ORF">WJ0W_003459</name>
</gene>
<evidence type="ECO:0000313" key="3">
    <source>
        <dbReference type="Proteomes" id="UP001154322"/>
    </source>
</evidence>
<name>A0ABM9G3F6_9BACL</name>
<dbReference type="EMBL" id="CALYLO010000004">
    <property type="protein sequence ID" value="CAH8246223.1"/>
    <property type="molecule type" value="Genomic_DNA"/>
</dbReference>
<protein>
    <submittedName>
        <fullName evidence="2">Uncharacterized protein</fullName>
    </submittedName>
</protein>
<dbReference type="RefSeq" id="WP_249725366.1">
    <property type="nucleotide sequence ID" value="NZ_AP031286.1"/>
</dbReference>
<evidence type="ECO:0000313" key="2">
    <source>
        <dbReference type="EMBL" id="CAH8246223.1"/>
    </source>
</evidence>
<comment type="caution">
    <text evidence="2">The sequence shown here is derived from an EMBL/GenBank/DDBJ whole genome shotgun (WGS) entry which is preliminary data.</text>
</comment>
<evidence type="ECO:0000256" key="1">
    <source>
        <dbReference type="SAM" id="MobiDB-lite"/>
    </source>
</evidence>
<feature type="region of interest" description="Disordered" evidence="1">
    <location>
        <begin position="1"/>
        <end position="21"/>
    </location>
</feature>
<dbReference type="Proteomes" id="UP001154322">
    <property type="component" value="Unassembled WGS sequence"/>
</dbReference>
<sequence length="135" mass="15714">MKLIDDVNGNANSAAAGRRRRHRIRLRKPEKKAPTGVYTNCSAPFYVTEIEPWEREERCRFMGGEIVMDGRYHYVRGSLRIPYGNGRGHIRWEVWWRSARMKPPAHPSPSAVRTQSGMRPWKGGCLPRFPVIRIR</sequence>
<keyword evidence="3" id="KW-1185">Reference proteome</keyword>